<evidence type="ECO:0000256" key="1">
    <source>
        <dbReference type="SAM" id="MobiDB-lite"/>
    </source>
</evidence>
<name>A0A0D2MK81_9CHLO</name>
<evidence type="ECO:0000313" key="2">
    <source>
        <dbReference type="EMBL" id="KIZ01012.1"/>
    </source>
</evidence>
<gene>
    <name evidence="2" type="ORF">MNEG_6953</name>
</gene>
<accession>A0A0D2MK81</accession>
<protein>
    <submittedName>
        <fullName evidence="2">Uncharacterized protein</fullName>
    </submittedName>
</protein>
<feature type="compositionally biased region" description="Gly residues" evidence="1">
    <location>
        <begin position="99"/>
        <end position="126"/>
    </location>
</feature>
<sequence length="146" mass="14481">MGAFGDRVIVYSVDASDPQPFSSWEAGIDAGQQWREVRLNSSLIIRVPSFGPGDVATVRICRWTERNETSCNDGLDNDCDGRTDSEDADCQSPAPAPIGGSGDVGGGGGGGGSSSSGSGSSGGTGNGAPEAGPSSSGLGGLANWLG</sequence>
<dbReference type="EMBL" id="KK101404">
    <property type="protein sequence ID" value="KIZ01012.1"/>
    <property type="molecule type" value="Genomic_DNA"/>
</dbReference>
<organism evidence="2 3">
    <name type="scientific">Monoraphidium neglectum</name>
    <dbReference type="NCBI Taxonomy" id="145388"/>
    <lineage>
        <taxon>Eukaryota</taxon>
        <taxon>Viridiplantae</taxon>
        <taxon>Chlorophyta</taxon>
        <taxon>core chlorophytes</taxon>
        <taxon>Chlorophyceae</taxon>
        <taxon>CS clade</taxon>
        <taxon>Sphaeropleales</taxon>
        <taxon>Selenastraceae</taxon>
        <taxon>Monoraphidium</taxon>
    </lineage>
</organism>
<dbReference type="OrthoDB" id="550723at2759"/>
<dbReference type="KEGG" id="mng:MNEG_6953"/>
<feature type="region of interest" description="Disordered" evidence="1">
    <location>
        <begin position="68"/>
        <end position="146"/>
    </location>
</feature>
<reference evidence="2 3" key="1">
    <citation type="journal article" date="2013" name="BMC Genomics">
        <title>Reconstruction of the lipid metabolism for the microalga Monoraphidium neglectum from its genome sequence reveals characteristics suitable for biofuel production.</title>
        <authorList>
            <person name="Bogen C."/>
            <person name="Al-Dilaimi A."/>
            <person name="Albersmeier A."/>
            <person name="Wichmann J."/>
            <person name="Grundmann M."/>
            <person name="Rupp O."/>
            <person name="Lauersen K.J."/>
            <person name="Blifernez-Klassen O."/>
            <person name="Kalinowski J."/>
            <person name="Goesmann A."/>
            <person name="Mussgnug J.H."/>
            <person name="Kruse O."/>
        </authorList>
    </citation>
    <scope>NUCLEOTIDE SEQUENCE [LARGE SCALE GENOMIC DNA]</scope>
    <source>
        <strain evidence="2 3">SAG 48.87</strain>
    </source>
</reference>
<proteinExistence type="predicted"/>
<dbReference type="STRING" id="145388.A0A0D2MK81"/>
<feature type="compositionally biased region" description="Low complexity" evidence="1">
    <location>
        <begin position="127"/>
        <end position="146"/>
    </location>
</feature>
<dbReference type="Proteomes" id="UP000054498">
    <property type="component" value="Unassembled WGS sequence"/>
</dbReference>
<evidence type="ECO:0000313" key="3">
    <source>
        <dbReference type="Proteomes" id="UP000054498"/>
    </source>
</evidence>
<dbReference type="GeneID" id="25739829"/>
<dbReference type="RefSeq" id="XP_013900031.1">
    <property type="nucleotide sequence ID" value="XM_014044577.1"/>
</dbReference>
<dbReference type="AlphaFoldDB" id="A0A0D2MK81"/>
<keyword evidence="3" id="KW-1185">Reference proteome</keyword>